<dbReference type="EMBL" id="JAMKOV010000001">
    <property type="protein sequence ID" value="KAI8044073.1"/>
    <property type="molecule type" value="Genomic_DNA"/>
</dbReference>
<name>A0A9P9YVW0_9MUSC</name>
<reference evidence="1" key="1">
    <citation type="journal article" date="2023" name="Genome Biol. Evol.">
        <title>Long-read-based Genome Assembly of Drosophila gunungcola Reveals Fewer Chemosensory Genes in Flower-breeding Species.</title>
        <authorList>
            <person name="Negi A."/>
            <person name="Liao B.Y."/>
            <person name="Yeh S.D."/>
        </authorList>
    </citation>
    <scope>NUCLEOTIDE SEQUENCE</scope>
    <source>
        <strain evidence="1">Sukarami</strain>
    </source>
</reference>
<keyword evidence="2" id="KW-1185">Reference proteome</keyword>
<organism evidence="1 2">
    <name type="scientific">Drosophila gunungcola</name>
    <name type="common">fruit fly</name>
    <dbReference type="NCBI Taxonomy" id="103775"/>
    <lineage>
        <taxon>Eukaryota</taxon>
        <taxon>Metazoa</taxon>
        <taxon>Ecdysozoa</taxon>
        <taxon>Arthropoda</taxon>
        <taxon>Hexapoda</taxon>
        <taxon>Insecta</taxon>
        <taxon>Pterygota</taxon>
        <taxon>Neoptera</taxon>
        <taxon>Endopterygota</taxon>
        <taxon>Diptera</taxon>
        <taxon>Brachycera</taxon>
        <taxon>Muscomorpha</taxon>
        <taxon>Ephydroidea</taxon>
        <taxon>Drosophilidae</taxon>
        <taxon>Drosophila</taxon>
        <taxon>Sophophora</taxon>
    </lineage>
</organism>
<dbReference type="AlphaFoldDB" id="A0A9P9YVW0"/>
<dbReference type="PANTHER" id="PTHR21398">
    <property type="entry name" value="AGAP007094-PA"/>
    <property type="match status" value="1"/>
</dbReference>
<evidence type="ECO:0000313" key="2">
    <source>
        <dbReference type="Proteomes" id="UP001059596"/>
    </source>
</evidence>
<dbReference type="InterPro" id="IPR006631">
    <property type="entry name" value="DM4_12"/>
</dbReference>
<feature type="non-terminal residue" evidence="1">
    <location>
        <position position="1"/>
    </location>
</feature>
<protein>
    <submittedName>
        <fullName evidence="1">Uncharacterized protein</fullName>
    </submittedName>
</protein>
<proteinExistence type="predicted"/>
<dbReference type="SMART" id="SM00718">
    <property type="entry name" value="DM4_12"/>
    <property type="match status" value="1"/>
</dbReference>
<dbReference type="PANTHER" id="PTHR21398:SF4">
    <property type="entry name" value="AGAP002980-PA"/>
    <property type="match status" value="1"/>
</dbReference>
<comment type="caution">
    <text evidence="1">The sequence shown here is derived from an EMBL/GenBank/DDBJ whole genome shotgun (WGS) entry which is preliminary data.</text>
</comment>
<dbReference type="Pfam" id="PF07841">
    <property type="entry name" value="DM4_12"/>
    <property type="match status" value="1"/>
</dbReference>
<accession>A0A9P9YVW0</accession>
<evidence type="ECO:0000313" key="1">
    <source>
        <dbReference type="EMBL" id="KAI8044073.1"/>
    </source>
</evidence>
<dbReference type="Proteomes" id="UP001059596">
    <property type="component" value="Chromosome 3R"/>
</dbReference>
<sequence>NGENWISGGSMRDCQVDHIAMFRPKQQNVGKLSQVSLLLITLTSPIHGLLLYPASTVLQLTSSISIPVDLNPRTKVFMDMGFQMNYNLPATVSAFYNATIWADELSRRQKRQTGNSLESDQQQDLEGGVHPGDFTAGQLYAGLEHMLETYGFHRSCLQRSVCELALHPFAEDHFYGMVTQVITFLLTPSQHEGFAEDEQLYRERYERAEQIGFLGGQCHRSYPSCEIDIINLATRLVR</sequence>
<gene>
    <name evidence="1" type="ORF">M5D96_000223</name>
</gene>